<gene>
    <name evidence="1" type="ordered locus">LKI_01560</name>
</gene>
<dbReference type="KEGG" id="lki:LKI_01560"/>
<dbReference type="AlphaFoldDB" id="D5T0Q6"/>
<organism evidence="1 2">
    <name type="scientific">Leuconostoc kimchii (strain IMSNU 11154 / KCTC 2386 / IH25)</name>
    <dbReference type="NCBI Taxonomy" id="762051"/>
    <lineage>
        <taxon>Bacteria</taxon>
        <taxon>Bacillati</taxon>
        <taxon>Bacillota</taxon>
        <taxon>Bacilli</taxon>
        <taxon>Lactobacillales</taxon>
        <taxon>Lactobacillaceae</taxon>
        <taxon>Leuconostoc</taxon>
    </lineage>
</organism>
<sequence length="37" mass="4516">MEKSVGGLYRVTQKCDIKCHKLQDKTSRNRYERKIRF</sequence>
<proteinExistence type="predicted"/>
<evidence type="ECO:0000313" key="2">
    <source>
        <dbReference type="Proteomes" id="UP000002362"/>
    </source>
</evidence>
<reference evidence="1 2" key="1">
    <citation type="journal article" date="2010" name="J. Bacteriol.">
        <title>Complete genome sequence analysis of Leuconostoc kimchii IMSNU 11154.</title>
        <authorList>
            <person name="Oh H.M."/>
            <person name="Cho Y.J."/>
            <person name="Kim B.K."/>
            <person name="Roe J.H."/>
            <person name="Kang S.O."/>
            <person name="Nahm B.H."/>
            <person name="Jeong G."/>
            <person name="Han H.U."/>
            <person name="Chun J."/>
        </authorList>
    </citation>
    <scope>NUCLEOTIDE SEQUENCE [LARGE SCALE GENOMIC DNA]</scope>
    <source>
        <strain evidence="2">IMSNU 11154 / KCTC 2386 / IH25</strain>
    </source>
</reference>
<accession>D5T0Q6</accession>
<evidence type="ECO:0000313" key="1">
    <source>
        <dbReference type="EMBL" id="ADG39855.1"/>
    </source>
</evidence>
<dbReference type="HOGENOM" id="CLU_3345354_0_0_9"/>
<dbReference type="Proteomes" id="UP000002362">
    <property type="component" value="Chromosome"/>
</dbReference>
<protein>
    <submittedName>
        <fullName evidence="1">Uncharacterized protein</fullName>
    </submittedName>
</protein>
<name>D5T0Q6_LEUKI</name>
<dbReference type="EMBL" id="CP001758">
    <property type="protein sequence ID" value="ADG39855.1"/>
    <property type="molecule type" value="Genomic_DNA"/>
</dbReference>